<dbReference type="AlphaFoldDB" id="L0F8R3"/>
<evidence type="ECO:0000313" key="3">
    <source>
        <dbReference type="Proteomes" id="UP000010797"/>
    </source>
</evidence>
<feature type="transmembrane region" description="Helical" evidence="1">
    <location>
        <begin position="161"/>
        <end position="186"/>
    </location>
</feature>
<name>L0F8R3_DESDL</name>
<reference evidence="3" key="1">
    <citation type="submission" date="2012-02" db="EMBL/GenBank/DDBJ databases">
        <title>Complete sequence of Desulfitobacterium dichloroeliminans LMG P-21439.</title>
        <authorList>
            <person name="Lucas S."/>
            <person name="Han J."/>
            <person name="Lapidus A."/>
            <person name="Cheng J.-F."/>
            <person name="Goodwin L."/>
            <person name="Pitluck S."/>
            <person name="Peters L."/>
            <person name="Ovchinnikova G."/>
            <person name="Teshima H."/>
            <person name="Detter J.C."/>
            <person name="Han C."/>
            <person name="Tapia R."/>
            <person name="Land M."/>
            <person name="Hauser L."/>
            <person name="Kyrpides N."/>
            <person name="Ivanova N."/>
            <person name="Pagani I."/>
            <person name="Kruse T."/>
            <person name="de Vos W.M."/>
            <person name="Boon N."/>
            <person name="Smidt H."/>
            <person name="Woyke T."/>
        </authorList>
    </citation>
    <scope>NUCLEOTIDE SEQUENCE [LARGE SCALE GENOMIC DNA]</scope>
    <source>
        <strain evidence="3">LMG P-21439 / DCA1</strain>
    </source>
</reference>
<evidence type="ECO:0000313" key="2">
    <source>
        <dbReference type="EMBL" id="AGA69425.1"/>
    </source>
</evidence>
<dbReference type="eggNOG" id="COG1584">
    <property type="taxonomic scope" value="Bacteria"/>
</dbReference>
<feature type="transmembrane region" description="Helical" evidence="1">
    <location>
        <begin position="38"/>
        <end position="59"/>
    </location>
</feature>
<keyword evidence="1" id="KW-0812">Transmembrane</keyword>
<dbReference type="InterPro" id="IPR047623">
    <property type="entry name" value="SatP"/>
</dbReference>
<dbReference type="GO" id="GO:0015360">
    <property type="term" value="F:acetate:proton symporter activity"/>
    <property type="evidence" value="ECO:0007669"/>
    <property type="project" value="TreeGrafter"/>
</dbReference>
<proteinExistence type="predicted"/>
<keyword evidence="1" id="KW-0472">Membrane</keyword>
<dbReference type="RefSeq" id="WP_015262409.1">
    <property type="nucleotide sequence ID" value="NC_019903.1"/>
</dbReference>
<dbReference type="GO" id="GO:0071422">
    <property type="term" value="P:succinate transmembrane transport"/>
    <property type="evidence" value="ECO:0007669"/>
    <property type="project" value="TreeGrafter"/>
</dbReference>
<dbReference type="GO" id="GO:0005886">
    <property type="term" value="C:plasma membrane"/>
    <property type="evidence" value="ECO:0007669"/>
    <property type="project" value="TreeGrafter"/>
</dbReference>
<keyword evidence="1" id="KW-1133">Transmembrane helix</keyword>
<sequence length="214" mass="23129">MSNNQGGWANPSPAGLVALGVACFTFFALLSGKVTLGAMPLMGCWLIGGFVVQVIVSVIELKEGQIVGGNVFLYFSAFFMLVGGLEFFVKYFAAVQQWSIPLDTHIDGWAWLVLSFCLVMWTPAYFKSTSILSLAVILIDIAVVQVAFLDLGILDPSFKPIAGYALLFAGILAMYLSSALVVNTAYGKTIFPLTKPWITEKPINLQANTAKNTN</sequence>
<feature type="transmembrane region" description="Helical" evidence="1">
    <location>
        <begin position="12"/>
        <end position="32"/>
    </location>
</feature>
<accession>L0F8R3</accession>
<evidence type="ECO:0000256" key="1">
    <source>
        <dbReference type="SAM" id="Phobius"/>
    </source>
</evidence>
<dbReference type="EMBL" id="CP003344">
    <property type="protein sequence ID" value="AGA69425.1"/>
    <property type="molecule type" value="Genomic_DNA"/>
</dbReference>
<dbReference type="KEGG" id="ddl:Desdi_1977"/>
<dbReference type="PANTHER" id="PTHR30178:SF3">
    <property type="entry name" value="SUCCINATE-ACETATE_PROTON SYMPORTER SATP"/>
    <property type="match status" value="1"/>
</dbReference>
<feature type="transmembrane region" description="Helical" evidence="1">
    <location>
        <begin position="109"/>
        <end position="126"/>
    </location>
</feature>
<feature type="transmembrane region" description="Helical" evidence="1">
    <location>
        <begin position="131"/>
        <end position="149"/>
    </location>
</feature>
<dbReference type="HOGENOM" id="CLU_093738_0_0_9"/>
<protein>
    <submittedName>
        <fullName evidence="2">Putative membrane protein</fullName>
    </submittedName>
</protein>
<organism evidence="2 3">
    <name type="scientific">Desulfitobacterium dichloroeliminans (strain LMG P-21439 / DCA1)</name>
    <dbReference type="NCBI Taxonomy" id="871963"/>
    <lineage>
        <taxon>Bacteria</taxon>
        <taxon>Bacillati</taxon>
        <taxon>Bacillota</taxon>
        <taxon>Clostridia</taxon>
        <taxon>Eubacteriales</taxon>
        <taxon>Desulfitobacteriaceae</taxon>
        <taxon>Desulfitobacterium</taxon>
    </lineage>
</organism>
<gene>
    <name evidence="2" type="ordered locus">Desdi_1977</name>
</gene>
<dbReference type="OrthoDB" id="9787939at2"/>
<dbReference type="PANTHER" id="PTHR30178">
    <property type="entry name" value="INNER MEMBRANE PROTEIN YAAH"/>
    <property type="match status" value="1"/>
</dbReference>
<keyword evidence="3" id="KW-1185">Reference proteome</keyword>
<feature type="transmembrane region" description="Helical" evidence="1">
    <location>
        <begin position="71"/>
        <end position="89"/>
    </location>
</feature>
<dbReference type="Proteomes" id="UP000010797">
    <property type="component" value="Chromosome"/>
</dbReference>
<dbReference type="STRING" id="871963.Desdi_1977"/>